<dbReference type="InterPro" id="IPR020103">
    <property type="entry name" value="PsdUridine_synth_cat_dom_sf"/>
</dbReference>
<accession>A0A2V2NET8</accession>
<dbReference type="InterPro" id="IPR001656">
    <property type="entry name" value="PsdUridine_synth_TruD"/>
</dbReference>
<gene>
    <name evidence="4" type="primary">truD</name>
    <name evidence="6" type="ORF">DK846_01295</name>
</gene>
<dbReference type="FunFam" id="3.30.70.3160:FF:000001">
    <property type="entry name" value="Probable tRNA pseudouridine synthase D"/>
    <property type="match status" value="1"/>
</dbReference>
<dbReference type="GO" id="GO:0160150">
    <property type="term" value="F:tRNA pseudouridine(13) synthase activity"/>
    <property type="evidence" value="ECO:0007669"/>
    <property type="project" value="UniProtKB-EC"/>
</dbReference>
<dbReference type="SUPFAM" id="SSF55120">
    <property type="entry name" value="Pseudouridine synthase"/>
    <property type="match status" value="1"/>
</dbReference>
<comment type="catalytic activity">
    <reaction evidence="4">
        <text>uridine(13) in tRNA = pseudouridine(13) in tRNA</text>
        <dbReference type="Rhea" id="RHEA:42540"/>
        <dbReference type="Rhea" id="RHEA-COMP:10105"/>
        <dbReference type="Rhea" id="RHEA-COMP:10106"/>
        <dbReference type="ChEBI" id="CHEBI:65314"/>
        <dbReference type="ChEBI" id="CHEBI:65315"/>
        <dbReference type="EC" id="5.4.99.27"/>
    </reaction>
</comment>
<dbReference type="InterPro" id="IPR020119">
    <property type="entry name" value="PsdUridine_synth_TruD_CS"/>
</dbReference>
<evidence type="ECO:0000256" key="4">
    <source>
        <dbReference type="HAMAP-Rule" id="MF_01082"/>
    </source>
</evidence>
<comment type="similarity">
    <text evidence="1 4">Belongs to the pseudouridine synthase TruD family.</text>
</comment>
<dbReference type="Gene3D" id="3.30.2350.20">
    <property type="entry name" value="TruD, catalytic domain"/>
    <property type="match status" value="1"/>
</dbReference>
<organism evidence="6 7">
    <name type="scientific">Methanospirillum lacunae</name>
    <dbReference type="NCBI Taxonomy" id="668570"/>
    <lineage>
        <taxon>Archaea</taxon>
        <taxon>Methanobacteriati</taxon>
        <taxon>Methanobacteriota</taxon>
        <taxon>Stenosarchaea group</taxon>
        <taxon>Methanomicrobia</taxon>
        <taxon>Methanomicrobiales</taxon>
        <taxon>Methanospirillaceae</taxon>
        <taxon>Methanospirillum</taxon>
    </lineage>
</organism>
<dbReference type="GO" id="GO:0003723">
    <property type="term" value="F:RNA binding"/>
    <property type="evidence" value="ECO:0007669"/>
    <property type="project" value="InterPro"/>
</dbReference>
<dbReference type="PANTHER" id="PTHR13326">
    <property type="entry name" value="TRNA PSEUDOURIDINE SYNTHASE D"/>
    <property type="match status" value="1"/>
</dbReference>
<evidence type="ECO:0000259" key="5">
    <source>
        <dbReference type="PROSITE" id="PS50984"/>
    </source>
</evidence>
<dbReference type="PANTHER" id="PTHR13326:SF21">
    <property type="entry name" value="PSEUDOURIDYLATE SYNTHASE PUS7L"/>
    <property type="match status" value="1"/>
</dbReference>
<keyword evidence="2 4" id="KW-0819">tRNA processing</keyword>
<evidence type="ECO:0000256" key="2">
    <source>
        <dbReference type="ARBA" id="ARBA00022694"/>
    </source>
</evidence>
<dbReference type="Gene3D" id="1.10.1510.30">
    <property type="match status" value="1"/>
</dbReference>
<dbReference type="Proteomes" id="UP000245657">
    <property type="component" value="Unassembled WGS sequence"/>
</dbReference>
<dbReference type="EMBL" id="QGMY01000002">
    <property type="protein sequence ID" value="PWR73833.1"/>
    <property type="molecule type" value="Genomic_DNA"/>
</dbReference>
<name>A0A2V2NET8_9EURY</name>
<evidence type="ECO:0000256" key="1">
    <source>
        <dbReference type="ARBA" id="ARBA00007953"/>
    </source>
</evidence>
<dbReference type="Pfam" id="PF01142">
    <property type="entry name" value="TruD"/>
    <property type="match status" value="1"/>
</dbReference>
<keyword evidence="7" id="KW-1185">Reference proteome</keyword>
<keyword evidence="3 4" id="KW-0413">Isomerase</keyword>
<dbReference type="PROSITE" id="PS50984">
    <property type="entry name" value="TRUD"/>
    <property type="match status" value="1"/>
</dbReference>
<dbReference type="RefSeq" id="WP_109967113.1">
    <property type="nucleotide sequence ID" value="NZ_CP176093.1"/>
</dbReference>
<protein>
    <recommendedName>
        <fullName evidence="4">Probable tRNA pseudouridine synthase D</fullName>
        <ecNumber evidence="4">5.4.99.27</ecNumber>
    </recommendedName>
    <alternativeName>
        <fullName evidence="4">tRNA pseudouridine(13) synthase</fullName>
    </alternativeName>
    <alternativeName>
        <fullName evidence="4">tRNA pseudouridylate synthase D</fullName>
    </alternativeName>
    <alternativeName>
        <fullName evidence="4">tRNA-uridine isomerase D</fullName>
    </alternativeName>
</protein>
<dbReference type="Gene3D" id="3.30.70.3160">
    <property type="match status" value="1"/>
</dbReference>
<dbReference type="PROSITE" id="PS01268">
    <property type="entry name" value="UPF0024"/>
    <property type="match status" value="1"/>
</dbReference>
<dbReference type="EC" id="5.4.99.27" evidence="4"/>
<dbReference type="NCBIfam" id="TIGR00094">
    <property type="entry name" value="tRNA_TruD_broad"/>
    <property type="match status" value="1"/>
</dbReference>
<dbReference type="OrthoDB" id="1798at2157"/>
<proteinExistence type="inferred from homology"/>
<feature type="active site" description="Nucleophile" evidence="4">
    <location>
        <position position="89"/>
    </location>
</feature>
<dbReference type="GO" id="GO:0031119">
    <property type="term" value="P:tRNA pseudouridine synthesis"/>
    <property type="evidence" value="ECO:0007669"/>
    <property type="project" value="UniProtKB-UniRule"/>
</dbReference>
<dbReference type="InterPro" id="IPR042214">
    <property type="entry name" value="TruD_catalytic"/>
</dbReference>
<dbReference type="InterPro" id="IPR011760">
    <property type="entry name" value="PsdUridine_synth_TruD_insert"/>
</dbReference>
<feature type="domain" description="TRUD" evidence="5">
    <location>
        <begin position="164"/>
        <end position="384"/>
    </location>
</feature>
<comment type="caution">
    <text evidence="6">The sequence shown here is derived from an EMBL/GenBank/DDBJ whole genome shotgun (WGS) entry which is preliminary data.</text>
</comment>
<evidence type="ECO:0000256" key="3">
    <source>
        <dbReference type="ARBA" id="ARBA00023235"/>
    </source>
</evidence>
<evidence type="ECO:0000313" key="6">
    <source>
        <dbReference type="EMBL" id="PWR73833.1"/>
    </source>
</evidence>
<dbReference type="AlphaFoldDB" id="A0A2V2NET8"/>
<evidence type="ECO:0000313" key="7">
    <source>
        <dbReference type="Proteomes" id="UP000245657"/>
    </source>
</evidence>
<comment type="function">
    <text evidence="4">Could be responsible for synthesis of pseudouridine from uracil-13 in transfer RNAs.</text>
</comment>
<dbReference type="PIRSF" id="PIRSF037016">
    <property type="entry name" value="Pseudouridin_synth_euk_prd"/>
    <property type="match status" value="1"/>
</dbReference>
<dbReference type="HAMAP" id="MF_01082">
    <property type="entry name" value="TruD"/>
    <property type="match status" value="1"/>
</dbReference>
<sequence length="424" mass="47100">MRKSPYPIDHTLGLSWYISDLDGIGGRLKGDPEDFVVEEISDNPSSTGTGPYLICRLTKKNWDQQRAIKEIAGRLGVSHQRFGFAGTKDKRAVTTQFISIYKADPAVIQSLHIPDMTIEPVGFSDHQISLGDLKGNRFRISLSEYESLKPETTTDDIVAGLAGGVPNYFGYQRFGVQRPVTHLTGLDILRGSYEDAVRTFVSTPSTGESEEYAEGRKFYADTGDAKEALHHIPVRLSLERSLLHHLVSNPGDYAGAFHTFPRTLRSMFVSAVQSWLFNRALSMRIEEGRGLADPVEGDRIVFSDGRSDTVTTGTSRMAAMQVKRDRCRIAIFMQGSEPVQATGPDDKNMAWLMEQEGITSEMFGTASTFLETRFSGAPRSILLNSDVSIEMGENRMNFAFSLQPGQYATTLLREIMKADPIMMI</sequence>
<dbReference type="GeneID" id="97549163"/>
<reference evidence="6 7" key="1">
    <citation type="submission" date="2018-05" db="EMBL/GenBank/DDBJ databases">
        <title>Draft genome of Methanospirillum lacunae Ki8-1.</title>
        <authorList>
            <person name="Dueholm M.S."/>
            <person name="Nielsen P.H."/>
            <person name="Bakmann L.F."/>
            <person name="Otzen D.E."/>
        </authorList>
    </citation>
    <scope>NUCLEOTIDE SEQUENCE [LARGE SCALE GENOMIC DNA]</scope>
    <source>
        <strain evidence="6 7">Ki8-1</strain>
    </source>
</reference>